<keyword evidence="2" id="KW-0812">Transmembrane</keyword>
<proteinExistence type="predicted"/>
<gene>
    <name evidence="3" type="ORF">AMECASPLE_031977</name>
</gene>
<dbReference type="Gene3D" id="3.40.50.2300">
    <property type="match status" value="1"/>
</dbReference>
<comment type="caution">
    <text evidence="3">The sequence shown here is derived from an EMBL/GenBank/DDBJ whole genome shotgun (WGS) entry which is preliminary data.</text>
</comment>
<evidence type="ECO:0000313" key="4">
    <source>
        <dbReference type="Proteomes" id="UP001469553"/>
    </source>
</evidence>
<organism evidence="3 4">
    <name type="scientific">Ameca splendens</name>
    <dbReference type="NCBI Taxonomy" id="208324"/>
    <lineage>
        <taxon>Eukaryota</taxon>
        <taxon>Metazoa</taxon>
        <taxon>Chordata</taxon>
        <taxon>Craniata</taxon>
        <taxon>Vertebrata</taxon>
        <taxon>Euteleostomi</taxon>
        <taxon>Actinopterygii</taxon>
        <taxon>Neopterygii</taxon>
        <taxon>Teleostei</taxon>
        <taxon>Neoteleostei</taxon>
        <taxon>Acanthomorphata</taxon>
        <taxon>Ovalentaria</taxon>
        <taxon>Atherinomorphae</taxon>
        <taxon>Cyprinodontiformes</taxon>
        <taxon>Goodeidae</taxon>
        <taxon>Ameca</taxon>
    </lineage>
</organism>
<evidence type="ECO:0000256" key="1">
    <source>
        <dbReference type="SAM" id="MobiDB-lite"/>
    </source>
</evidence>
<protein>
    <submittedName>
        <fullName evidence="3">Uncharacterized protein</fullName>
    </submittedName>
</protein>
<sequence length="123" mass="13301">ASLSYSSSPVGAEQDGQLSVPNSLSQGPVSFRNGERTAVVELIQFQGDSGVLVGEFNTSNQQVRLMTQLLKFKGPGPAKDQTLVHLQHRQVSLILYTLISSVATGTIFITLIILCIVIISHRH</sequence>
<feature type="transmembrane region" description="Helical" evidence="2">
    <location>
        <begin position="93"/>
        <end position="119"/>
    </location>
</feature>
<dbReference type="Proteomes" id="UP001469553">
    <property type="component" value="Unassembled WGS sequence"/>
</dbReference>
<feature type="non-terminal residue" evidence="3">
    <location>
        <position position="1"/>
    </location>
</feature>
<dbReference type="EMBL" id="JAHRIP010069896">
    <property type="protein sequence ID" value="MEQ2308800.1"/>
    <property type="molecule type" value="Genomic_DNA"/>
</dbReference>
<keyword evidence="2" id="KW-0472">Membrane</keyword>
<name>A0ABV0ZRQ7_9TELE</name>
<feature type="region of interest" description="Disordered" evidence="1">
    <location>
        <begin position="1"/>
        <end position="29"/>
    </location>
</feature>
<feature type="non-terminal residue" evidence="3">
    <location>
        <position position="123"/>
    </location>
</feature>
<accession>A0ABV0ZRQ7</accession>
<keyword evidence="4" id="KW-1185">Reference proteome</keyword>
<keyword evidence="2" id="KW-1133">Transmembrane helix</keyword>
<evidence type="ECO:0000313" key="3">
    <source>
        <dbReference type="EMBL" id="MEQ2308800.1"/>
    </source>
</evidence>
<reference evidence="3 4" key="1">
    <citation type="submission" date="2021-06" db="EMBL/GenBank/DDBJ databases">
        <authorList>
            <person name="Palmer J.M."/>
        </authorList>
    </citation>
    <scope>NUCLEOTIDE SEQUENCE [LARGE SCALE GENOMIC DNA]</scope>
    <source>
        <strain evidence="3 4">AS_MEX2019</strain>
        <tissue evidence="3">Muscle</tissue>
    </source>
</reference>
<evidence type="ECO:0000256" key="2">
    <source>
        <dbReference type="SAM" id="Phobius"/>
    </source>
</evidence>
<feature type="compositionally biased region" description="Polar residues" evidence="1">
    <location>
        <begin position="16"/>
        <end position="28"/>
    </location>
</feature>